<dbReference type="NCBIfam" id="NF004051">
    <property type="entry name" value="PRK05571.1"/>
    <property type="match status" value="1"/>
</dbReference>
<dbReference type="AlphaFoldDB" id="E6PGE4"/>
<dbReference type="SUPFAM" id="SSF89623">
    <property type="entry name" value="Ribose/Galactose isomerase RpiB/AlsB"/>
    <property type="match status" value="1"/>
</dbReference>
<comment type="caution">
    <text evidence="2">The sequence shown here is derived from an EMBL/GenBank/DDBJ whole genome shotgun (WGS) entry which is preliminary data.</text>
</comment>
<protein>
    <submittedName>
        <fullName evidence="2">Ribose 5-phosphate isomerase B/allose 6-phosphate isomerase</fullName>
        <ecNumber evidence="2">5.3.1.-</ecNumber>
        <ecNumber evidence="2">5.3.1.6</ecNumber>
    </submittedName>
</protein>
<dbReference type="PANTHER" id="PTHR30345">
    <property type="entry name" value="RIBOSE-5-PHOSPHATE ISOMERASE B"/>
    <property type="match status" value="1"/>
</dbReference>
<organism evidence="2">
    <name type="scientific">mine drainage metagenome</name>
    <dbReference type="NCBI Taxonomy" id="410659"/>
    <lineage>
        <taxon>unclassified sequences</taxon>
        <taxon>metagenomes</taxon>
        <taxon>ecological metagenomes</taxon>
    </lineage>
</organism>
<dbReference type="Pfam" id="PF02502">
    <property type="entry name" value="LacAB_rpiB"/>
    <property type="match status" value="1"/>
</dbReference>
<proteinExistence type="predicted"/>
<dbReference type="EC" id="5.3.1.6" evidence="2"/>
<sequence>MTIALGADHAGFEYKDRIAALLRERGHTVIDFGTHDATPVDYPQYGYAVAEAVASGQAERGIVVCGSSIGIAIAANKVPGVRCAPVAEPYSAELARRHNNANVLALAERLTGWEMVERILDIFLSTPFDGGRHAARVDQLFEFSDDQRTRTLRALERGAVEDARTAQP</sequence>
<gene>
    <name evidence="2" type="primary">rpiB</name>
    <name evidence="2" type="ORF">CARN1_2602</name>
</gene>
<dbReference type="NCBIfam" id="TIGR00689">
    <property type="entry name" value="rpiB_lacA_lacB"/>
    <property type="match status" value="1"/>
</dbReference>
<keyword evidence="1 2" id="KW-0413">Isomerase</keyword>
<dbReference type="Gene3D" id="3.40.1400.10">
    <property type="entry name" value="Sugar-phosphate isomerase, RpiB/LacA/LacB"/>
    <property type="match status" value="1"/>
</dbReference>
<dbReference type="EMBL" id="CABL01000011">
    <property type="protein sequence ID" value="CBH75532.1"/>
    <property type="molecule type" value="Genomic_DNA"/>
</dbReference>
<name>E6PGE4_9ZZZZ</name>
<dbReference type="InterPro" id="IPR004785">
    <property type="entry name" value="RpiB"/>
</dbReference>
<dbReference type="NCBIfam" id="TIGR01120">
    <property type="entry name" value="rpiB"/>
    <property type="match status" value="1"/>
</dbReference>
<dbReference type="InterPro" id="IPR036569">
    <property type="entry name" value="RpiB_LacA_LacB_sf"/>
</dbReference>
<evidence type="ECO:0000313" key="2">
    <source>
        <dbReference type="EMBL" id="CBH75532.1"/>
    </source>
</evidence>
<reference evidence="2" key="1">
    <citation type="submission" date="2009-10" db="EMBL/GenBank/DDBJ databases">
        <title>Diversity of trophic interactions inside an arsenic-rich microbial ecosystem.</title>
        <authorList>
            <person name="Bertin P.N."/>
            <person name="Heinrich-Salmeron A."/>
            <person name="Pelletier E."/>
            <person name="Goulhen-Chollet F."/>
            <person name="Arsene-Ploetze F."/>
            <person name="Gallien S."/>
            <person name="Calteau A."/>
            <person name="Vallenet D."/>
            <person name="Casiot C."/>
            <person name="Chane-Woon-Ming B."/>
            <person name="Giloteaux L."/>
            <person name="Barakat M."/>
            <person name="Bonnefoy V."/>
            <person name="Bruneel O."/>
            <person name="Chandler M."/>
            <person name="Cleiss J."/>
            <person name="Duran R."/>
            <person name="Elbaz-Poulichet F."/>
            <person name="Fonknechten N."/>
            <person name="Lauga B."/>
            <person name="Mornico D."/>
            <person name="Ortet P."/>
            <person name="Schaeffer C."/>
            <person name="Siguier P."/>
            <person name="Alexander Thil Smith A."/>
            <person name="Van Dorsselaer A."/>
            <person name="Weissenbach J."/>
            <person name="Medigue C."/>
            <person name="Le Paslier D."/>
        </authorList>
    </citation>
    <scope>NUCLEOTIDE SEQUENCE</scope>
</reference>
<dbReference type="EC" id="5.3.1.-" evidence="2"/>
<dbReference type="GO" id="GO:0005975">
    <property type="term" value="P:carbohydrate metabolic process"/>
    <property type="evidence" value="ECO:0007669"/>
    <property type="project" value="InterPro"/>
</dbReference>
<dbReference type="PANTHER" id="PTHR30345:SF0">
    <property type="entry name" value="DNA DAMAGE-REPAIR_TOLERATION PROTEIN DRT102"/>
    <property type="match status" value="1"/>
</dbReference>
<evidence type="ECO:0000256" key="1">
    <source>
        <dbReference type="ARBA" id="ARBA00023235"/>
    </source>
</evidence>
<dbReference type="PIRSF" id="PIRSF005384">
    <property type="entry name" value="RpiB_LacA_B"/>
    <property type="match status" value="1"/>
</dbReference>
<dbReference type="GO" id="GO:0004751">
    <property type="term" value="F:ribose-5-phosphate isomerase activity"/>
    <property type="evidence" value="ECO:0007669"/>
    <property type="project" value="UniProtKB-EC"/>
</dbReference>
<dbReference type="InterPro" id="IPR003500">
    <property type="entry name" value="RpiB_LacA_LacB"/>
</dbReference>
<accession>E6PGE4</accession>